<evidence type="ECO:0000313" key="1">
    <source>
        <dbReference type="EMBL" id="KZE63876.1"/>
    </source>
</evidence>
<dbReference type="AlphaFoldDB" id="A0A168CQL5"/>
<evidence type="ECO:0000313" key="2">
    <source>
        <dbReference type="Proteomes" id="UP000076567"/>
    </source>
</evidence>
<sequence>MNWIKRELGVLPSFFLFEKYINEVDHGKNSCNHGIFVVNHGKKLGNHGKIALNHVKVKSDLFRSA</sequence>
<keyword evidence="2" id="KW-1185">Reference proteome</keyword>
<reference evidence="2" key="1">
    <citation type="submission" date="2016-01" db="EMBL/GenBank/DDBJ databases">
        <title>Draft genome of Chromobacterium sp. F49.</title>
        <authorList>
            <person name="Hong K.W."/>
        </authorList>
    </citation>
    <scope>NUCLEOTIDE SEQUENCE [LARGE SCALE GENOMIC DNA]</scope>
    <source>
        <strain evidence="2">P7IIIA</strain>
    </source>
</reference>
<protein>
    <submittedName>
        <fullName evidence="1">Uncharacterized protein</fullName>
    </submittedName>
</protein>
<dbReference type="Proteomes" id="UP000076567">
    <property type="component" value="Unassembled WGS sequence"/>
</dbReference>
<accession>A0A168CQL5</accession>
<proteinExistence type="predicted"/>
<gene>
    <name evidence="1" type="ORF">AWM68_12240</name>
</gene>
<organism evidence="1 2">
    <name type="scientific">Fictibacillus phosphorivorans</name>
    <dbReference type="NCBI Taxonomy" id="1221500"/>
    <lineage>
        <taxon>Bacteria</taxon>
        <taxon>Bacillati</taxon>
        <taxon>Bacillota</taxon>
        <taxon>Bacilli</taxon>
        <taxon>Bacillales</taxon>
        <taxon>Fictibacillaceae</taxon>
        <taxon>Fictibacillus</taxon>
    </lineage>
</organism>
<name>A0A168CQL5_9BACL</name>
<dbReference type="EMBL" id="LRFC01000038">
    <property type="protein sequence ID" value="KZE63876.1"/>
    <property type="molecule type" value="Genomic_DNA"/>
</dbReference>
<comment type="caution">
    <text evidence="1">The sequence shown here is derived from an EMBL/GenBank/DDBJ whole genome shotgun (WGS) entry which is preliminary data.</text>
</comment>